<keyword evidence="3" id="KW-1185">Reference proteome</keyword>
<accession>A0A5B7HDT4</accession>
<gene>
    <name evidence="2" type="ORF">E2C01_065173</name>
</gene>
<reference evidence="2 3" key="1">
    <citation type="submission" date="2019-05" db="EMBL/GenBank/DDBJ databases">
        <title>Another draft genome of Portunus trituberculatus and its Hox gene families provides insights of decapod evolution.</title>
        <authorList>
            <person name="Jeong J.-H."/>
            <person name="Song I."/>
            <person name="Kim S."/>
            <person name="Choi T."/>
            <person name="Kim D."/>
            <person name="Ryu S."/>
            <person name="Kim W."/>
        </authorList>
    </citation>
    <scope>NUCLEOTIDE SEQUENCE [LARGE SCALE GENOMIC DNA]</scope>
    <source>
        <tissue evidence="2">Muscle</tissue>
    </source>
</reference>
<comment type="caution">
    <text evidence="2">The sequence shown here is derived from an EMBL/GenBank/DDBJ whole genome shotgun (WGS) entry which is preliminary data.</text>
</comment>
<protein>
    <submittedName>
        <fullName evidence="2">Uncharacterized protein</fullName>
    </submittedName>
</protein>
<evidence type="ECO:0000313" key="2">
    <source>
        <dbReference type="EMBL" id="MPC70911.1"/>
    </source>
</evidence>
<evidence type="ECO:0000313" key="3">
    <source>
        <dbReference type="Proteomes" id="UP000324222"/>
    </source>
</evidence>
<dbReference type="EMBL" id="VSRR010031943">
    <property type="protein sequence ID" value="MPC70911.1"/>
    <property type="molecule type" value="Genomic_DNA"/>
</dbReference>
<name>A0A5B7HDT4_PORTR</name>
<proteinExistence type="predicted"/>
<organism evidence="2 3">
    <name type="scientific">Portunus trituberculatus</name>
    <name type="common">Swimming crab</name>
    <name type="synonym">Neptunus trituberculatus</name>
    <dbReference type="NCBI Taxonomy" id="210409"/>
    <lineage>
        <taxon>Eukaryota</taxon>
        <taxon>Metazoa</taxon>
        <taxon>Ecdysozoa</taxon>
        <taxon>Arthropoda</taxon>
        <taxon>Crustacea</taxon>
        <taxon>Multicrustacea</taxon>
        <taxon>Malacostraca</taxon>
        <taxon>Eumalacostraca</taxon>
        <taxon>Eucarida</taxon>
        <taxon>Decapoda</taxon>
        <taxon>Pleocyemata</taxon>
        <taxon>Brachyura</taxon>
        <taxon>Eubrachyura</taxon>
        <taxon>Portunoidea</taxon>
        <taxon>Portunidae</taxon>
        <taxon>Portuninae</taxon>
        <taxon>Portunus</taxon>
    </lineage>
</organism>
<evidence type="ECO:0000256" key="1">
    <source>
        <dbReference type="SAM" id="MobiDB-lite"/>
    </source>
</evidence>
<feature type="region of interest" description="Disordered" evidence="1">
    <location>
        <begin position="22"/>
        <end position="47"/>
    </location>
</feature>
<sequence length="119" mass="13476">MQRWNYYQEHRPWISLGGRTESLSLRPDHEQLPRAHPRNSYSPATLRGGASKVSLPALQYLHVAYKNRVSFRPNNTVSPECLARPEDYQEPVIVDSPPQSSHVGGHLTSLTQSNWTIGT</sequence>
<dbReference type="Proteomes" id="UP000324222">
    <property type="component" value="Unassembled WGS sequence"/>
</dbReference>
<dbReference type="AlphaFoldDB" id="A0A5B7HDT4"/>